<evidence type="ECO:0000259" key="9">
    <source>
        <dbReference type="SMART" id="SM00836"/>
    </source>
</evidence>
<name>X1TSY2_9ZZZZ</name>
<dbReference type="EMBL" id="BARW01016730">
    <property type="protein sequence ID" value="GAI94456.1"/>
    <property type="molecule type" value="Genomic_DNA"/>
</dbReference>
<dbReference type="SMART" id="SM00836">
    <property type="entry name" value="DALR_1"/>
    <property type="match status" value="1"/>
</dbReference>
<dbReference type="Gene3D" id="1.10.730.10">
    <property type="entry name" value="Isoleucyl-tRNA Synthetase, Domain 1"/>
    <property type="match status" value="1"/>
</dbReference>
<evidence type="ECO:0000256" key="4">
    <source>
        <dbReference type="ARBA" id="ARBA00022741"/>
    </source>
</evidence>
<accession>X1TSY2</accession>
<dbReference type="GO" id="GO:0004814">
    <property type="term" value="F:arginine-tRNA ligase activity"/>
    <property type="evidence" value="ECO:0007669"/>
    <property type="project" value="UniProtKB-EC"/>
</dbReference>
<comment type="similarity">
    <text evidence="1">Belongs to the class-I aminoacyl-tRNA synthetase family.</text>
</comment>
<evidence type="ECO:0000256" key="1">
    <source>
        <dbReference type="ARBA" id="ARBA00005594"/>
    </source>
</evidence>
<dbReference type="InterPro" id="IPR001278">
    <property type="entry name" value="Arg-tRNA-ligase"/>
</dbReference>
<dbReference type="InterPro" id="IPR008909">
    <property type="entry name" value="DALR_anticod-bd"/>
</dbReference>
<evidence type="ECO:0000256" key="6">
    <source>
        <dbReference type="ARBA" id="ARBA00022917"/>
    </source>
</evidence>
<evidence type="ECO:0000256" key="2">
    <source>
        <dbReference type="ARBA" id="ARBA00012837"/>
    </source>
</evidence>
<feature type="non-terminal residue" evidence="10">
    <location>
        <position position="1"/>
    </location>
</feature>
<protein>
    <recommendedName>
        <fullName evidence="2">arginine--tRNA ligase</fullName>
        <ecNumber evidence="2">6.1.1.19</ecNumber>
    </recommendedName>
</protein>
<evidence type="ECO:0000256" key="5">
    <source>
        <dbReference type="ARBA" id="ARBA00022840"/>
    </source>
</evidence>
<keyword evidence="6" id="KW-0648">Protein biosynthesis</keyword>
<dbReference type="GO" id="GO:0006420">
    <property type="term" value="P:arginyl-tRNA aminoacylation"/>
    <property type="evidence" value="ECO:0007669"/>
    <property type="project" value="InterPro"/>
</dbReference>
<keyword evidence="5" id="KW-0067">ATP-binding</keyword>
<proteinExistence type="inferred from homology"/>
<dbReference type="AlphaFoldDB" id="X1TSY2"/>
<gene>
    <name evidence="10" type="ORF">S12H4_29057</name>
</gene>
<organism evidence="10">
    <name type="scientific">marine sediment metagenome</name>
    <dbReference type="NCBI Taxonomy" id="412755"/>
    <lineage>
        <taxon>unclassified sequences</taxon>
        <taxon>metagenomes</taxon>
        <taxon>ecological metagenomes</taxon>
    </lineage>
</organism>
<feature type="domain" description="DALR anticodon binding" evidence="9">
    <location>
        <begin position="3"/>
        <end position="125"/>
    </location>
</feature>
<dbReference type="EC" id="6.1.1.19" evidence="2"/>
<dbReference type="PANTHER" id="PTHR11956:SF5">
    <property type="entry name" value="ARGININE--TRNA LIGASE, CYTOPLASMIC"/>
    <property type="match status" value="1"/>
</dbReference>
<comment type="caution">
    <text evidence="10">The sequence shown here is derived from an EMBL/GenBank/DDBJ whole genome shotgun (WGS) entry which is preliminary data.</text>
</comment>
<dbReference type="GO" id="GO:0005524">
    <property type="term" value="F:ATP binding"/>
    <property type="evidence" value="ECO:0007669"/>
    <property type="project" value="UniProtKB-KW"/>
</dbReference>
<evidence type="ECO:0000256" key="8">
    <source>
        <dbReference type="ARBA" id="ARBA00049339"/>
    </source>
</evidence>
<keyword evidence="3" id="KW-0436">Ligase</keyword>
<evidence type="ECO:0000256" key="3">
    <source>
        <dbReference type="ARBA" id="ARBA00022598"/>
    </source>
</evidence>
<comment type="catalytic activity">
    <reaction evidence="8">
        <text>tRNA(Arg) + L-arginine + ATP = L-arginyl-tRNA(Arg) + AMP + diphosphate</text>
        <dbReference type="Rhea" id="RHEA:20301"/>
        <dbReference type="Rhea" id="RHEA-COMP:9658"/>
        <dbReference type="Rhea" id="RHEA-COMP:9673"/>
        <dbReference type="ChEBI" id="CHEBI:30616"/>
        <dbReference type="ChEBI" id="CHEBI:32682"/>
        <dbReference type="ChEBI" id="CHEBI:33019"/>
        <dbReference type="ChEBI" id="CHEBI:78442"/>
        <dbReference type="ChEBI" id="CHEBI:78513"/>
        <dbReference type="ChEBI" id="CHEBI:456215"/>
        <dbReference type="EC" id="6.1.1.19"/>
    </reaction>
</comment>
<keyword evidence="4" id="KW-0547">Nucleotide-binding</keyword>
<evidence type="ECO:0000256" key="7">
    <source>
        <dbReference type="ARBA" id="ARBA00023146"/>
    </source>
</evidence>
<dbReference type="SUPFAM" id="SSF47323">
    <property type="entry name" value="Anticodon-binding domain of a subclass of class I aminoacyl-tRNA synthetases"/>
    <property type="match status" value="1"/>
</dbReference>
<dbReference type="FunFam" id="1.10.730.10:FF:000006">
    <property type="entry name" value="Arginyl-tRNA synthetase 2, mitochondrial"/>
    <property type="match status" value="1"/>
</dbReference>
<dbReference type="PANTHER" id="PTHR11956">
    <property type="entry name" value="ARGINYL-TRNA SYNTHETASE"/>
    <property type="match status" value="1"/>
</dbReference>
<reference evidence="10" key="1">
    <citation type="journal article" date="2014" name="Front. Microbiol.">
        <title>High frequency of phylogenetically diverse reductive dehalogenase-homologous genes in deep subseafloor sedimentary metagenomes.</title>
        <authorList>
            <person name="Kawai M."/>
            <person name="Futagami T."/>
            <person name="Toyoda A."/>
            <person name="Takaki Y."/>
            <person name="Nishi S."/>
            <person name="Hori S."/>
            <person name="Arai W."/>
            <person name="Tsubouchi T."/>
            <person name="Morono Y."/>
            <person name="Uchiyama I."/>
            <person name="Ito T."/>
            <person name="Fujiyama A."/>
            <person name="Inagaki F."/>
            <person name="Takami H."/>
        </authorList>
    </citation>
    <scope>NUCLEOTIDE SEQUENCE</scope>
    <source>
        <strain evidence="10">Expedition CK06-06</strain>
    </source>
</reference>
<dbReference type="Pfam" id="PF05746">
    <property type="entry name" value="DALR_1"/>
    <property type="match status" value="1"/>
</dbReference>
<evidence type="ECO:0000313" key="10">
    <source>
        <dbReference type="EMBL" id="GAI94456.1"/>
    </source>
</evidence>
<dbReference type="InterPro" id="IPR009080">
    <property type="entry name" value="tRNAsynth_Ia_anticodon-bd"/>
</dbReference>
<keyword evidence="7" id="KW-0030">Aminoacyl-tRNA synthetase</keyword>
<sequence length="125" mass="13936">PYMQYAYARIKSIERKAQSRDVDIETELAGLKALSLSDPAELDLAKYVIRYGEAIQAAAADYRPNYLTSYLYELAQKFSAFYTNCPVLDAGPDKRPTRLLLCDLTARVIGHGLSELLGIGVVEQM</sequence>